<proteinExistence type="predicted"/>
<dbReference type="Gene3D" id="3.40.50.10490">
    <property type="entry name" value="Glucose-6-phosphate isomerase like protein, domain 1"/>
    <property type="match status" value="1"/>
</dbReference>
<evidence type="ECO:0000256" key="6">
    <source>
        <dbReference type="ARBA" id="ARBA00023152"/>
    </source>
</evidence>
<dbReference type="PANTHER" id="PTHR30514:SF20">
    <property type="entry name" value="TRANSCRIPTIONAL REGULATOR"/>
    <property type="match status" value="1"/>
</dbReference>
<dbReference type="PANTHER" id="PTHR30514">
    <property type="entry name" value="GLUCOKINASE"/>
    <property type="match status" value="1"/>
</dbReference>
<keyword evidence="4" id="KW-0805">Transcription regulation</keyword>
<evidence type="ECO:0000259" key="9">
    <source>
        <dbReference type="PROSITE" id="PS51464"/>
    </source>
</evidence>
<dbReference type="EMBL" id="CP002580">
    <property type="protein sequence ID" value="AJK46045.1"/>
    <property type="molecule type" value="Genomic_DNA"/>
</dbReference>
<evidence type="ECO:0000256" key="7">
    <source>
        <dbReference type="ARBA" id="ARBA00023163"/>
    </source>
</evidence>
<evidence type="ECO:0000256" key="4">
    <source>
        <dbReference type="ARBA" id="ARBA00023015"/>
    </source>
</evidence>
<keyword evidence="5" id="KW-0238">DNA-binding</keyword>
<dbReference type="GO" id="GO:0003677">
    <property type="term" value="F:DNA binding"/>
    <property type="evidence" value="ECO:0007669"/>
    <property type="project" value="UniProtKB-KW"/>
</dbReference>
<keyword evidence="6" id="KW-0324">Glycolysis</keyword>
<dbReference type="GO" id="GO:0016020">
    <property type="term" value="C:membrane"/>
    <property type="evidence" value="ECO:0007669"/>
    <property type="project" value="UniProtKB-SubCell"/>
</dbReference>
<sequence>MIAKKILFQMEMENLFHFDGELPILGSPHRHRPGVARASRGAAREPHIMDETPQSDTPVDALLQRITEAYDMLPRQLKRIASYIDEHRANVMMDRTSDIAERCGVHPSAVVRFAQRFGFSGFSDLQAVFRDAYTGQNPAGQSYRQRIRSLIDDRRGALSVPAVAHQFIDASRAGLDELAAGLDDAQFDAAVSMLEQADNIYVIGVRRSFPVASYIVYALQHTARRVHLVSGLGGMYREQIRSVGRGDVVVAISFAPYGKETQYCLRAARHNHANTLVITDSRLSPLVREASAHLLVKEGSAFAFRSLTSTICLCQALFIALAYRLELNVEEVKDTGGYDD</sequence>
<dbReference type="InterPro" id="IPR001347">
    <property type="entry name" value="SIS_dom"/>
</dbReference>
<reference evidence="11" key="1">
    <citation type="submission" date="2011-03" db="EMBL/GenBank/DDBJ databases">
        <authorList>
            <person name="Voget S."/>
            <person name="Streit W.R."/>
            <person name="Jaeger K.E."/>
            <person name="Daniel R."/>
        </authorList>
    </citation>
    <scope>NUCLEOTIDE SEQUENCE [LARGE SCALE GENOMIC DNA]</scope>
    <source>
        <strain evidence="11">PG1</strain>
    </source>
</reference>
<keyword evidence="2" id="KW-0812">Transmembrane</keyword>
<dbReference type="Gene3D" id="1.10.10.10">
    <property type="entry name" value="Winged helix-like DNA-binding domain superfamily/Winged helix DNA-binding domain"/>
    <property type="match status" value="1"/>
</dbReference>
<dbReference type="AlphaFoldDB" id="A0A0B6RY93"/>
<dbReference type="HOGENOM" id="CLU_055769_1_3_4"/>
<name>A0A0B6RY93_BURPL</name>
<dbReference type="InterPro" id="IPR035472">
    <property type="entry name" value="RpiR-like_SIS"/>
</dbReference>
<organism evidence="10 11">
    <name type="scientific">Burkholderia plantarii</name>
    <dbReference type="NCBI Taxonomy" id="41899"/>
    <lineage>
        <taxon>Bacteria</taxon>
        <taxon>Pseudomonadati</taxon>
        <taxon>Pseudomonadota</taxon>
        <taxon>Betaproteobacteria</taxon>
        <taxon>Burkholderiales</taxon>
        <taxon>Burkholderiaceae</taxon>
        <taxon>Burkholderia</taxon>
    </lineage>
</organism>
<comment type="subcellular location">
    <subcellularLocation>
        <location evidence="1">Membrane</location>
        <topology evidence="1">Single-pass membrane protein</topology>
    </subcellularLocation>
</comment>
<dbReference type="GO" id="GO:0097367">
    <property type="term" value="F:carbohydrate derivative binding"/>
    <property type="evidence" value="ECO:0007669"/>
    <property type="project" value="InterPro"/>
</dbReference>
<feature type="domain" description="SIS" evidence="9">
    <location>
        <begin position="190"/>
        <end position="327"/>
    </location>
</feature>
<reference evidence="10 11" key="2">
    <citation type="journal article" date="2016" name="Appl. Microbiol. Biotechnol.">
        <title>Mutations improving production and secretion of extracellular lipase by Burkholderia glumae PG1.</title>
        <authorList>
            <person name="Knapp A."/>
            <person name="Voget S."/>
            <person name="Gao R."/>
            <person name="Zaburannyi N."/>
            <person name="Krysciak D."/>
            <person name="Breuer M."/>
            <person name="Hauer B."/>
            <person name="Streit W.R."/>
            <person name="Muller R."/>
            <person name="Daniel R."/>
            <person name="Jaeger K.E."/>
        </authorList>
    </citation>
    <scope>NUCLEOTIDE SEQUENCE [LARGE SCALE GENOMIC DNA]</scope>
    <source>
        <strain evidence="10 11">PG1</strain>
    </source>
</reference>
<evidence type="ECO:0000256" key="1">
    <source>
        <dbReference type="ARBA" id="ARBA00004167"/>
    </source>
</evidence>
<dbReference type="CDD" id="cd05013">
    <property type="entry name" value="SIS_RpiR"/>
    <property type="match status" value="1"/>
</dbReference>
<dbReference type="SUPFAM" id="SSF53697">
    <property type="entry name" value="SIS domain"/>
    <property type="match status" value="1"/>
</dbReference>
<keyword evidence="3" id="KW-0472">Membrane</keyword>
<gene>
    <name evidence="10" type="ORF">BGL_1c15290</name>
</gene>
<dbReference type="Proteomes" id="UP000031838">
    <property type="component" value="Chromosome 1"/>
</dbReference>
<dbReference type="SUPFAM" id="SSF46689">
    <property type="entry name" value="Homeodomain-like"/>
    <property type="match status" value="1"/>
</dbReference>
<accession>A0A0B6RY93</accession>
<dbReference type="Pfam" id="PF01380">
    <property type="entry name" value="SIS"/>
    <property type="match status" value="1"/>
</dbReference>
<dbReference type="InterPro" id="IPR046348">
    <property type="entry name" value="SIS_dom_sf"/>
</dbReference>
<evidence type="ECO:0000259" key="8">
    <source>
        <dbReference type="PROSITE" id="PS51071"/>
    </source>
</evidence>
<dbReference type="GO" id="GO:0006096">
    <property type="term" value="P:glycolytic process"/>
    <property type="evidence" value="ECO:0007669"/>
    <property type="project" value="UniProtKB-KW"/>
</dbReference>
<protein>
    <submittedName>
        <fullName evidence="10">SIS domain protein</fullName>
    </submittedName>
</protein>
<evidence type="ECO:0000313" key="10">
    <source>
        <dbReference type="EMBL" id="AJK46045.1"/>
    </source>
</evidence>
<dbReference type="InterPro" id="IPR036388">
    <property type="entry name" value="WH-like_DNA-bd_sf"/>
</dbReference>
<keyword evidence="7" id="KW-0804">Transcription</keyword>
<dbReference type="KEGG" id="bgp:BGL_1c15290"/>
<evidence type="ECO:0000313" key="11">
    <source>
        <dbReference type="Proteomes" id="UP000031838"/>
    </source>
</evidence>
<dbReference type="InterPro" id="IPR009057">
    <property type="entry name" value="Homeodomain-like_sf"/>
</dbReference>
<dbReference type="PROSITE" id="PS51071">
    <property type="entry name" value="HTH_RPIR"/>
    <property type="match status" value="1"/>
</dbReference>
<evidence type="ECO:0000256" key="5">
    <source>
        <dbReference type="ARBA" id="ARBA00023125"/>
    </source>
</evidence>
<dbReference type="PROSITE" id="PS51464">
    <property type="entry name" value="SIS"/>
    <property type="match status" value="1"/>
</dbReference>
<feature type="domain" description="HTH rpiR-type" evidence="8">
    <location>
        <begin position="60"/>
        <end position="136"/>
    </location>
</feature>
<dbReference type="GO" id="GO:0003700">
    <property type="term" value="F:DNA-binding transcription factor activity"/>
    <property type="evidence" value="ECO:0007669"/>
    <property type="project" value="InterPro"/>
</dbReference>
<dbReference type="Pfam" id="PF01418">
    <property type="entry name" value="HTH_6"/>
    <property type="match status" value="1"/>
</dbReference>
<dbReference type="InterPro" id="IPR000281">
    <property type="entry name" value="HTH_RpiR"/>
</dbReference>
<evidence type="ECO:0000256" key="2">
    <source>
        <dbReference type="ARBA" id="ARBA00022692"/>
    </source>
</evidence>
<evidence type="ECO:0000256" key="3">
    <source>
        <dbReference type="ARBA" id="ARBA00022989"/>
    </source>
</evidence>
<dbReference type="InterPro" id="IPR047640">
    <property type="entry name" value="RpiR-like"/>
</dbReference>
<keyword evidence="11" id="KW-1185">Reference proteome</keyword>
<keyword evidence="3" id="KW-1133">Transmembrane helix</keyword>